<sequence>MVDNVISFKLNLKEFIVDEIALEGLEGIGIDLLWRRLEARTSSPFSEKMQEKWWNFIINCESISIYEQPVPVQRIEIVDRYSLVNEETGYLADPDFYLDGEFEYQPVEKENGSCVHYKTRKLVSENIKSLPYKTILAKHGDYLVLVASKEERWKALAPHLPVSYMEQVPLVNYCLLELIGRARYNGQVTSGKTNLTKMVKDAKILFYYRKYLQDLGLITVTYITQISVGKSCKGLLLRLKRFHKSIVQTIPKTGMLRNLVEFLKERPNHCEQTENIIRQGLMTPSQCKKYQKKANIFQFTDKVVTIGGTNPNGKPKLNRRRYMCLISNSDESSQSEDEEPPLKCQYKIGVNILRQAYERFLEAGKNGLTQNELGQLVGIEFYVSRSICRIFKKKKIIREFIEYKGKQRLGRYIAIASTSKMDDTLTEELNKLQKYLDEGKSTSLKRKASSDSEPLSHKKKRKLENNDTDSSDSVLDNITEMKELVVDCIKKPKIKKKLSLRHIKFASGMIKVLNEKTFVAGYQTLSNLVAKEVNEPPMDTKAMKIFLEFMISEGHLKVFKMKIPRLKNQYSIVICASHVQKTDPIIKAKYLEIESRARCNRELARNKITDERALSLYAFPRFVKVQKLHESLMKIVYFNDVKSEATDLPEGFISMANLIPELTVGVALGHISSEGVIDIAKFTIEKNMYEKKVCEAPMELQRALIKSSNLNSSLRTSLKILATFGLVQFVAEVSGASRIPNLNMTVNIFYLNKMAKIIDTSGIWPRNIEYEEKEFYFQSFEDVQAFWNTVFHISTSTTIELNDRKKAVQIKTPITTKEQVVEFDIGKRYGDGFGPCGYDSSYYMDIQRLWKAYCVRSTTRQVKESKKVQIPKLERIKKPKIVKKKPIKKIQIKKPKSQIIVESTKAITFRRKKPMEPSPWTLEDDRLLMICKAALTILSPISQPGCLQVRNLVARDIFTITDPRKTIKICHRRAGVIESNATLIHERNWILNEVRKHDELLSKYGGLLKKVRIIHPTNMTKYVNEARVPMMELVWIMYHLLKCMAQKQEIPCVALDFEDFNQKFNIVSASANRSLNVYRTPHTEIVLSTLKEAIMLTVMLSYNNAMKKNDAEIIYAYFKPFPEVILRSAVEPLRKCGAIAAKEKMLNSQMHIMDFNDIVHSFYKISASYQRKWASRLNSDFAECLVYNLNQSESENTIKAGGDTNCFCFELHSIGALELVAITVPVITGPSGSLMNDEHLNVFDIETNFKLKSGKVGWKNKSNSPKLGEIYKDIQVNIALESVSRRYIINEMDKPQKSEKNDIISYLHQKGESGATFDELQECLKLDRKELIKDITALEAENNVRRLGFYENIVVHIDFANKWSMKVKNGFLIPMPWLTLDCNVRSEVFFQWAGVVLNKVFECPGCSVAFLSENSEYITARAAQDICEVLQKCECVTLHSLKLKEPSLFSDEDDVVTEMSDYNEYDSPKNIVVLPVTDCLGKFSYLRKTYCK</sequence>
<dbReference type="PANTHER" id="PTHR15180:SF1">
    <property type="entry name" value="GENERAL TRANSCRIPTION FACTOR 3C POLYPEPTIDE 1"/>
    <property type="match status" value="1"/>
</dbReference>
<reference evidence="8 9" key="1">
    <citation type="submission" date="2024-06" db="EMBL/GenBank/DDBJ databases">
        <title>A chromosome-level genome assembly of beet webworm, Loxostege sticticalis.</title>
        <authorList>
            <person name="Zhang Y."/>
        </authorList>
    </citation>
    <scope>NUCLEOTIDE SEQUENCE [LARGE SCALE GENOMIC DNA]</scope>
    <source>
        <strain evidence="8">AQ028</strain>
        <tissue evidence="8">Male pupae</tissue>
    </source>
</reference>
<dbReference type="Proteomes" id="UP001549921">
    <property type="component" value="Unassembled WGS sequence"/>
</dbReference>
<dbReference type="InterPro" id="IPR044210">
    <property type="entry name" value="Tfc3-like"/>
</dbReference>
<evidence type="ECO:0000256" key="2">
    <source>
        <dbReference type="ARBA" id="ARBA00022553"/>
    </source>
</evidence>
<protein>
    <recommendedName>
        <fullName evidence="7">B-block binding subunit of TFIIIC domain-containing protein</fullName>
    </recommendedName>
</protein>
<evidence type="ECO:0000256" key="3">
    <source>
        <dbReference type="ARBA" id="ARBA00023125"/>
    </source>
</evidence>
<evidence type="ECO:0000256" key="1">
    <source>
        <dbReference type="ARBA" id="ARBA00004123"/>
    </source>
</evidence>
<accession>A0ABD0SKN3</accession>
<feature type="region of interest" description="Disordered" evidence="6">
    <location>
        <begin position="443"/>
        <end position="471"/>
    </location>
</feature>
<dbReference type="GO" id="GO:0005634">
    <property type="term" value="C:nucleus"/>
    <property type="evidence" value="ECO:0007669"/>
    <property type="project" value="UniProtKB-SubCell"/>
</dbReference>
<keyword evidence="5" id="KW-0539">Nucleus</keyword>
<feature type="domain" description="B-block binding subunit of TFIIIC" evidence="7">
    <location>
        <begin position="171"/>
        <end position="244"/>
    </location>
</feature>
<evidence type="ECO:0000259" key="7">
    <source>
        <dbReference type="Pfam" id="PF04182"/>
    </source>
</evidence>
<dbReference type="GO" id="GO:0003677">
    <property type="term" value="F:DNA binding"/>
    <property type="evidence" value="ECO:0007669"/>
    <property type="project" value="UniProtKB-KW"/>
</dbReference>
<evidence type="ECO:0000256" key="4">
    <source>
        <dbReference type="ARBA" id="ARBA00023163"/>
    </source>
</evidence>
<comment type="caution">
    <text evidence="8">The sequence shown here is derived from an EMBL/GenBank/DDBJ whole genome shotgun (WGS) entry which is preliminary data.</text>
</comment>
<name>A0ABD0SKN3_LOXSC</name>
<evidence type="ECO:0000256" key="5">
    <source>
        <dbReference type="ARBA" id="ARBA00023242"/>
    </source>
</evidence>
<dbReference type="InterPro" id="IPR007309">
    <property type="entry name" value="TFIIIC_Bblock-bd"/>
</dbReference>
<keyword evidence="4" id="KW-0804">Transcription</keyword>
<dbReference type="PANTHER" id="PTHR15180">
    <property type="entry name" value="GENERAL TRANSCRIPTION FACTOR 3C POLYPEPTIDE 1"/>
    <property type="match status" value="1"/>
</dbReference>
<dbReference type="Pfam" id="PF04182">
    <property type="entry name" value="B-block_TFIIIC"/>
    <property type="match status" value="1"/>
</dbReference>
<evidence type="ECO:0000313" key="9">
    <source>
        <dbReference type="Proteomes" id="UP001549921"/>
    </source>
</evidence>
<organism evidence="8 9">
    <name type="scientific">Loxostege sticticalis</name>
    <name type="common">Beet webworm moth</name>
    <dbReference type="NCBI Taxonomy" id="481309"/>
    <lineage>
        <taxon>Eukaryota</taxon>
        <taxon>Metazoa</taxon>
        <taxon>Ecdysozoa</taxon>
        <taxon>Arthropoda</taxon>
        <taxon>Hexapoda</taxon>
        <taxon>Insecta</taxon>
        <taxon>Pterygota</taxon>
        <taxon>Neoptera</taxon>
        <taxon>Endopterygota</taxon>
        <taxon>Lepidoptera</taxon>
        <taxon>Glossata</taxon>
        <taxon>Ditrysia</taxon>
        <taxon>Pyraloidea</taxon>
        <taxon>Crambidae</taxon>
        <taxon>Pyraustinae</taxon>
        <taxon>Loxostege</taxon>
    </lineage>
</organism>
<dbReference type="EMBL" id="JBEDNZ010000019">
    <property type="protein sequence ID" value="KAL0820302.1"/>
    <property type="molecule type" value="Genomic_DNA"/>
</dbReference>
<evidence type="ECO:0000313" key="8">
    <source>
        <dbReference type="EMBL" id="KAL0820302.1"/>
    </source>
</evidence>
<keyword evidence="2" id="KW-0597">Phosphoprotein</keyword>
<proteinExistence type="predicted"/>
<comment type="subcellular location">
    <subcellularLocation>
        <location evidence="1">Nucleus</location>
    </subcellularLocation>
</comment>
<gene>
    <name evidence="8" type="ORF">ABMA28_006212</name>
</gene>
<keyword evidence="3" id="KW-0238">DNA-binding</keyword>
<evidence type="ECO:0000256" key="6">
    <source>
        <dbReference type="SAM" id="MobiDB-lite"/>
    </source>
</evidence>